<comment type="caution">
    <text evidence="2">The sequence shown here is derived from an EMBL/GenBank/DDBJ whole genome shotgun (WGS) entry which is preliminary data.</text>
</comment>
<organism evidence="2 3">
    <name type="scientific">Faecalicatena fissicatena</name>
    <dbReference type="NCBI Taxonomy" id="290055"/>
    <lineage>
        <taxon>Bacteria</taxon>
        <taxon>Bacillati</taxon>
        <taxon>Bacillota</taxon>
        <taxon>Clostridia</taxon>
        <taxon>Lachnospirales</taxon>
        <taxon>Lachnospiraceae</taxon>
        <taxon>Faecalicatena</taxon>
    </lineage>
</organism>
<keyword evidence="1" id="KW-0175">Coiled coil</keyword>
<protein>
    <submittedName>
        <fullName evidence="2">Uncharacterized protein</fullName>
    </submittedName>
</protein>
<evidence type="ECO:0000313" key="3">
    <source>
        <dbReference type="Proteomes" id="UP000716906"/>
    </source>
</evidence>
<accession>A0ABS2ECD2</accession>
<dbReference type="RefSeq" id="WP_205156400.1">
    <property type="nucleotide sequence ID" value="NZ_JACLYY010000020.1"/>
</dbReference>
<dbReference type="EMBL" id="JACLYY010000020">
    <property type="protein sequence ID" value="MBM6739305.1"/>
    <property type="molecule type" value="Genomic_DNA"/>
</dbReference>
<evidence type="ECO:0000313" key="2">
    <source>
        <dbReference type="EMBL" id="MBM6739305.1"/>
    </source>
</evidence>
<feature type="coiled-coil region" evidence="1">
    <location>
        <begin position="11"/>
        <end position="38"/>
    </location>
</feature>
<keyword evidence="3" id="KW-1185">Reference proteome</keyword>
<proteinExistence type="predicted"/>
<dbReference type="Proteomes" id="UP000716906">
    <property type="component" value="Unassembled WGS sequence"/>
</dbReference>
<gene>
    <name evidence="2" type="ORF">H7U36_14550</name>
</gene>
<sequence>MDYRYLKEEVENEKNLNRKNFEEEYENRETELVEILCEKIINQVKNSVKQYYAASEEVKNRMCRYQLKKPTLFRRSWVLEEKLKDVGIHKVIEPTKDNEIYRTQLMGDGPREGVWIPESKFGRFWNLINGRLKKEEICVELLYDEYWMLYQIKIIANLGML</sequence>
<evidence type="ECO:0000256" key="1">
    <source>
        <dbReference type="SAM" id="Coils"/>
    </source>
</evidence>
<name>A0ABS2ECD2_9FIRM</name>
<reference evidence="2 3" key="1">
    <citation type="journal article" date="2021" name="Sci. Rep.">
        <title>The distribution of antibiotic resistance genes in chicken gut microbiota commensals.</title>
        <authorList>
            <person name="Juricova H."/>
            <person name="Matiasovicova J."/>
            <person name="Kubasova T."/>
            <person name="Cejkova D."/>
            <person name="Rychlik I."/>
        </authorList>
    </citation>
    <scope>NUCLEOTIDE SEQUENCE [LARGE SCALE GENOMIC DNA]</scope>
    <source>
        <strain evidence="2 3">An773</strain>
    </source>
</reference>